<comment type="caution">
    <text evidence="5">The sequence shown here is derived from an EMBL/GenBank/DDBJ whole genome shotgun (WGS) entry which is preliminary data.</text>
</comment>
<evidence type="ECO:0000256" key="2">
    <source>
        <dbReference type="ARBA" id="ARBA00022737"/>
    </source>
</evidence>
<feature type="repeat" description="PPR" evidence="3">
    <location>
        <begin position="401"/>
        <end position="435"/>
    </location>
</feature>
<keyword evidence="2" id="KW-0677">Repeat</keyword>
<dbReference type="AlphaFoldDB" id="A0AAV8TQD6"/>
<dbReference type="InterPro" id="IPR046848">
    <property type="entry name" value="E_motif"/>
</dbReference>
<dbReference type="Pfam" id="PF14432">
    <property type="entry name" value="DYW_deaminase"/>
    <property type="match status" value="1"/>
</dbReference>
<evidence type="ECO:0000259" key="4">
    <source>
        <dbReference type="Pfam" id="PF14432"/>
    </source>
</evidence>
<dbReference type="Pfam" id="PF13812">
    <property type="entry name" value="PPR_3"/>
    <property type="match status" value="2"/>
</dbReference>
<evidence type="ECO:0000256" key="3">
    <source>
        <dbReference type="PROSITE-ProRule" id="PRU00708"/>
    </source>
</evidence>
<comment type="similarity">
    <text evidence="1">Belongs to the PPR family. PCMP-H subfamily.</text>
</comment>
<dbReference type="FunFam" id="1.25.40.10:FF:000031">
    <property type="entry name" value="Pentatricopeptide repeat-containing protein mitochondrial"/>
    <property type="match status" value="1"/>
</dbReference>
<dbReference type="Pfam" id="PF13041">
    <property type="entry name" value="PPR_2"/>
    <property type="match status" value="4"/>
</dbReference>
<evidence type="ECO:0000256" key="1">
    <source>
        <dbReference type="ARBA" id="ARBA00006643"/>
    </source>
</evidence>
<dbReference type="FunFam" id="1.25.40.10:FF:000436">
    <property type="entry name" value="Pentatricopeptide repeat-containing protein At5g39350 family"/>
    <property type="match status" value="1"/>
</dbReference>
<organism evidence="5 6">
    <name type="scientific">Erythroxylum novogranatense</name>
    <dbReference type="NCBI Taxonomy" id="1862640"/>
    <lineage>
        <taxon>Eukaryota</taxon>
        <taxon>Viridiplantae</taxon>
        <taxon>Streptophyta</taxon>
        <taxon>Embryophyta</taxon>
        <taxon>Tracheophyta</taxon>
        <taxon>Spermatophyta</taxon>
        <taxon>Magnoliopsida</taxon>
        <taxon>eudicotyledons</taxon>
        <taxon>Gunneridae</taxon>
        <taxon>Pentapetalae</taxon>
        <taxon>rosids</taxon>
        <taxon>fabids</taxon>
        <taxon>Malpighiales</taxon>
        <taxon>Erythroxylaceae</taxon>
        <taxon>Erythroxylum</taxon>
    </lineage>
</organism>
<dbReference type="GO" id="GO:0003723">
    <property type="term" value="F:RNA binding"/>
    <property type="evidence" value="ECO:0007669"/>
    <property type="project" value="InterPro"/>
</dbReference>
<dbReference type="NCBIfam" id="TIGR00756">
    <property type="entry name" value="PPR"/>
    <property type="match status" value="5"/>
</dbReference>
<dbReference type="GO" id="GO:0008270">
    <property type="term" value="F:zinc ion binding"/>
    <property type="evidence" value="ECO:0007669"/>
    <property type="project" value="InterPro"/>
</dbReference>
<feature type="repeat" description="PPR" evidence="3">
    <location>
        <begin position="533"/>
        <end position="567"/>
    </location>
</feature>
<dbReference type="Proteomes" id="UP001159364">
    <property type="component" value="Linkage Group LG04"/>
</dbReference>
<feature type="domain" description="DYW" evidence="4">
    <location>
        <begin position="748"/>
        <end position="840"/>
    </location>
</feature>
<dbReference type="EMBL" id="JAIWQS010000004">
    <property type="protein sequence ID" value="KAJ8768470.1"/>
    <property type="molecule type" value="Genomic_DNA"/>
</dbReference>
<proteinExistence type="inferred from homology"/>
<gene>
    <name evidence="5" type="ORF">K2173_021623</name>
</gene>
<feature type="repeat" description="PPR" evidence="3">
    <location>
        <begin position="199"/>
        <end position="233"/>
    </location>
</feature>
<sequence length="840" mass="93468">MAAAALHLASFSIASTNQHESHPMDKDLPSSSGYFKDCKTLPQLKQLHCLNTKKGLNDNSSFVNSLVSACSEMGNSESLGYAQKALELFIEDNGIMGNPYMFNSLIRGYSSCGNYDKAIWVFHQMESVGVKPDKFTFPFLLSACTKSAAWSEGVQVHGSIVKMGFGKDLFVENSLIHLYGECGDIDCMRNVFDKMCERNAVSWTSLIGGYARKDCFKEAISLFFEMVELGVRPTPVTMVLVLSACAKLQDLELGEKVCGYIYDLGVEINTQVVNALVDLYMKCGAMDTAKQLFREGFEKNLVLCNTTMSNYVRNGLPTEALHVLANMNQHGLRPDRVTMLSVASACSQMGHFSLGKCCHGYVLRNGLDGWDSICNAIIDMYMKLGKQAMASKIFGLMPNKTIVTWNSLIAGFVRNGDVNSAWKYFNEMPESDLVSWNIMLGALVQESMFMEAIEFFHVMQSEGMEPDTVSMVGVASACGYLGSLDLAKWVHTYIKKKKIHCDMRLGTALVEMFSRCGDPQSAMQVFRKMVKRDVSAWTAAIGVMTMQGNGGGAIKLFNEMLRQGVRPDGVLFVRLLTSLSHSGLVKQGWKVFRSMKDTYGITPQVVHYGCMVDLLGRAGLVREALTLIQSMPMEPNEVIWGSLLASCRKHKNVKIAEYAADKIIKLDPDRTGTYVLLSNIYASAGKWTDVAKVRLQLKEQGVSKVPGSSSIDVNGKIYEFTSNDEYHSDMIHIKPMLEELNSRLSEAGHVPDLTNVLLNVEEYEKEHLLSQHSEKLAIAFALVSTRPGTTIRVVNNLRMCSDCHSFAKLVSQVYNRDIIIQDNNRFHVFRQGVCSCKDFW</sequence>
<dbReference type="Pfam" id="PF01535">
    <property type="entry name" value="PPR"/>
    <property type="match status" value="1"/>
</dbReference>
<dbReference type="Gene3D" id="1.25.40.10">
    <property type="entry name" value="Tetratricopeptide repeat domain"/>
    <property type="match status" value="5"/>
</dbReference>
<keyword evidence="6" id="KW-1185">Reference proteome</keyword>
<dbReference type="InterPro" id="IPR032867">
    <property type="entry name" value="DYW_dom"/>
</dbReference>
<protein>
    <recommendedName>
        <fullName evidence="4">DYW domain-containing protein</fullName>
    </recommendedName>
</protein>
<dbReference type="FunFam" id="1.25.40.10:FF:001238">
    <property type="entry name" value="Pentatricopeptide repeat-containing protein At3g22690"/>
    <property type="match status" value="1"/>
</dbReference>
<dbReference type="InterPro" id="IPR046960">
    <property type="entry name" value="PPR_At4g14850-like_plant"/>
</dbReference>
<feature type="repeat" description="PPR" evidence="3">
    <location>
        <begin position="98"/>
        <end position="132"/>
    </location>
</feature>
<dbReference type="GO" id="GO:0009451">
    <property type="term" value="P:RNA modification"/>
    <property type="evidence" value="ECO:0007669"/>
    <property type="project" value="InterPro"/>
</dbReference>
<reference evidence="5 6" key="1">
    <citation type="submission" date="2021-09" db="EMBL/GenBank/DDBJ databases">
        <title>Genomic insights and catalytic innovation underlie evolution of tropane alkaloids biosynthesis.</title>
        <authorList>
            <person name="Wang Y.-J."/>
            <person name="Tian T."/>
            <person name="Huang J.-P."/>
            <person name="Huang S.-X."/>
        </authorList>
    </citation>
    <scope>NUCLEOTIDE SEQUENCE [LARGE SCALE GENOMIC DNA]</scope>
    <source>
        <strain evidence="5">KIB-2018</strain>
        <tissue evidence="5">Leaf</tissue>
    </source>
</reference>
<dbReference type="FunFam" id="1.25.40.10:FF:000366">
    <property type="entry name" value="Pentatricopeptide (PPR) repeat-containing protein"/>
    <property type="match status" value="1"/>
</dbReference>
<evidence type="ECO:0000313" key="5">
    <source>
        <dbReference type="EMBL" id="KAJ8768470.1"/>
    </source>
</evidence>
<dbReference type="FunFam" id="1.25.40.10:FF:000344">
    <property type="entry name" value="Pentatricopeptide repeat-containing protein"/>
    <property type="match status" value="1"/>
</dbReference>
<evidence type="ECO:0000313" key="6">
    <source>
        <dbReference type="Proteomes" id="UP001159364"/>
    </source>
</evidence>
<accession>A0AAV8TQD6</accession>
<dbReference type="PROSITE" id="PS51375">
    <property type="entry name" value="PPR"/>
    <property type="match status" value="5"/>
</dbReference>
<dbReference type="PANTHER" id="PTHR47926:SF537">
    <property type="entry name" value="PENTACOTRIPEPTIDE-REPEAT REGION OF PRORP DOMAIN-CONTAINING PROTEIN"/>
    <property type="match status" value="1"/>
</dbReference>
<dbReference type="PANTHER" id="PTHR47926">
    <property type="entry name" value="PENTATRICOPEPTIDE REPEAT-CONTAINING PROTEIN"/>
    <property type="match status" value="1"/>
</dbReference>
<dbReference type="SUPFAM" id="SSF48452">
    <property type="entry name" value="TPR-like"/>
    <property type="match status" value="1"/>
</dbReference>
<dbReference type="InterPro" id="IPR011990">
    <property type="entry name" value="TPR-like_helical_dom_sf"/>
</dbReference>
<name>A0AAV8TQD6_9ROSI</name>
<dbReference type="Pfam" id="PF20431">
    <property type="entry name" value="E_motif"/>
    <property type="match status" value="1"/>
</dbReference>
<dbReference type="InterPro" id="IPR002885">
    <property type="entry name" value="PPR_rpt"/>
</dbReference>
<feature type="repeat" description="PPR" evidence="3">
    <location>
        <begin position="300"/>
        <end position="334"/>
    </location>
</feature>